<feature type="transmembrane region" description="Helical" evidence="7">
    <location>
        <begin position="422"/>
        <end position="440"/>
    </location>
</feature>
<feature type="binding site" evidence="5">
    <location>
        <position position="459"/>
    </location>
    <ligand>
        <name>Zn(2+)</name>
        <dbReference type="ChEBI" id="CHEBI:29105"/>
    </ligand>
</feature>
<dbReference type="Proteomes" id="UP000383932">
    <property type="component" value="Unassembled WGS sequence"/>
</dbReference>
<dbReference type="GO" id="GO:0046872">
    <property type="term" value="F:metal ion binding"/>
    <property type="evidence" value="ECO:0007669"/>
    <property type="project" value="UniProtKB-KW"/>
</dbReference>
<gene>
    <name evidence="8" type="ORF">CTheo_7376</name>
</gene>
<dbReference type="PANTHER" id="PTHR20855">
    <property type="entry name" value="ADIPOR/PROGESTIN RECEPTOR-RELATED"/>
    <property type="match status" value="1"/>
</dbReference>
<dbReference type="AlphaFoldDB" id="A0A5N5QCK2"/>
<sequence length="800" mass="87985">MDVPRRHVRRLSVPALTRFRRPNGIRRRRHAIATLKSLNIDEPPLHLAILSHLADLEARLNTSSYALQLLHQLRDEVVALFPTTDEYDFLFSLDLDFDLTGTYAIELSTLSLEEAKKKLSSLSYDDARLRFGALVEGVRQCISFPDLLARLAELRAALPADLSSATDRIVAFVEGLIEDDEDGDISWVDWHHKPKDKVDMHTLALQLSEGGKKLIEYCHLPEKWRNNEFVLGGYRFIPGAQWSTLVLSMFQMHNETVNIHTHFVPFLVIALALVAPWYHFEFGFTPLPPSPADSLPKFLFLLAASACLACSTIWHTLAGCSDLWLLEGGARIDYVGIGWLISASVSGVMYYGFACQPALMRLYISVAVATGIAGSILPFQGWFNERRNKKWRIAFFVLCACSALVPLGHMSYTYSFGRMWEFIAPVVPSLASYLVGLVFYATHFPECAFPGWFDWAGSHAIWHVFIVIGLMWVLALAAVREHWKATAVLHGTSHAFSCVRRGPPAPDDERTTPGNVRSATRAGSDKGGRVGASSRPALLPRMTGGYLICPNAIVSDTWSVVATIASPRLPNASIMASWTSGGHHWEFIKSSTGPSSHHLIMQRLSPSHPAYPLLAQVNSVVAQVAQLAGKSSRDAASMSALLNGIMPQLEYLQSIGAYTDGEIERIKSLISQHSYSRSRSTSSRTSSSSASSRDSSPPSPSSASSSSHSSGQTRHHLPAYAPSREAPPTLEGHTNTRIVRQPDLHRVADSRKAARAAGQHVPPVGFQVHHPKRHGSIEAAALRRDQEGFITPYAASSIVG</sequence>
<comment type="subcellular location">
    <subcellularLocation>
        <location evidence="1">Membrane</location>
        <topology evidence="1">Multi-pass membrane protein</topology>
    </subcellularLocation>
</comment>
<dbReference type="EMBL" id="SSOP01000306">
    <property type="protein sequence ID" value="KAB5589178.1"/>
    <property type="molecule type" value="Genomic_DNA"/>
</dbReference>
<evidence type="ECO:0000256" key="3">
    <source>
        <dbReference type="ARBA" id="ARBA00022989"/>
    </source>
</evidence>
<dbReference type="PANTHER" id="PTHR20855:SF97">
    <property type="entry name" value="ADIPOR-LIKE RECEPTOR IZH3-RELATED"/>
    <property type="match status" value="1"/>
</dbReference>
<keyword evidence="3 7" id="KW-1133">Transmembrane helix</keyword>
<dbReference type="GO" id="GO:0038023">
    <property type="term" value="F:signaling receptor activity"/>
    <property type="evidence" value="ECO:0007669"/>
    <property type="project" value="TreeGrafter"/>
</dbReference>
<feature type="compositionally biased region" description="Low complexity" evidence="6">
    <location>
        <begin position="671"/>
        <end position="710"/>
    </location>
</feature>
<feature type="transmembrane region" description="Helical" evidence="7">
    <location>
        <begin position="359"/>
        <end position="379"/>
    </location>
</feature>
<evidence type="ECO:0000256" key="5">
    <source>
        <dbReference type="PIRSR" id="PIRSR604254-1"/>
    </source>
</evidence>
<feature type="binding site" evidence="5">
    <location>
        <position position="315"/>
    </location>
    <ligand>
        <name>Zn(2+)</name>
        <dbReference type="ChEBI" id="CHEBI:29105"/>
    </ligand>
</feature>
<evidence type="ECO:0000256" key="7">
    <source>
        <dbReference type="SAM" id="Phobius"/>
    </source>
</evidence>
<proteinExistence type="predicted"/>
<keyword evidence="5" id="KW-0862">Zinc</keyword>
<dbReference type="Pfam" id="PF03006">
    <property type="entry name" value="HlyIII"/>
    <property type="match status" value="1"/>
</dbReference>
<keyword evidence="5" id="KW-0479">Metal-binding</keyword>
<evidence type="ECO:0000256" key="4">
    <source>
        <dbReference type="ARBA" id="ARBA00023136"/>
    </source>
</evidence>
<evidence type="ECO:0000256" key="2">
    <source>
        <dbReference type="ARBA" id="ARBA00022692"/>
    </source>
</evidence>
<evidence type="ECO:0000256" key="1">
    <source>
        <dbReference type="ARBA" id="ARBA00004141"/>
    </source>
</evidence>
<feature type="transmembrane region" description="Helical" evidence="7">
    <location>
        <begin position="460"/>
        <end position="479"/>
    </location>
</feature>
<feature type="transmembrane region" description="Helical" evidence="7">
    <location>
        <begin position="391"/>
        <end position="410"/>
    </location>
</feature>
<accession>A0A5N5QCK2</accession>
<feature type="region of interest" description="Disordered" evidence="6">
    <location>
        <begin position="671"/>
        <end position="743"/>
    </location>
</feature>
<comment type="caution">
    <text evidence="8">The sequence shown here is derived from an EMBL/GenBank/DDBJ whole genome shotgun (WGS) entry which is preliminary data.</text>
</comment>
<evidence type="ECO:0000256" key="6">
    <source>
        <dbReference type="SAM" id="MobiDB-lite"/>
    </source>
</evidence>
<name>A0A5N5QCK2_9AGAM</name>
<reference evidence="8 9" key="1">
    <citation type="journal article" date="2019" name="Fungal Biol. Biotechnol.">
        <title>Draft genome sequence of fastidious pathogen Ceratobasidium theobromae, which causes vascular-streak dieback in Theobroma cacao.</title>
        <authorList>
            <person name="Ali S.S."/>
            <person name="Asman A."/>
            <person name="Shao J."/>
            <person name="Firmansyah A.P."/>
            <person name="Susilo A.W."/>
            <person name="Rosmana A."/>
            <person name="McMahon P."/>
            <person name="Junaid M."/>
            <person name="Guest D."/>
            <person name="Kheng T.Y."/>
            <person name="Meinhardt L.W."/>
            <person name="Bailey B.A."/>
        </authorList>
    </citation>
    <scope>NUCLEOTIDE SEQUENCE [LARGE SCALE GENOMIC DNA]</scope>
    <source>
        <strain evidence="8 9">CT2</strain>
    </source>
</reference>
<evidence type="ECO:0000313" key="8">
    <source>
        <dbReference type="EMBL" id="KAB5589178.1"/>
    </source>
</evidence>
<feature type="binding site" evidence="5">
    <location>
        <position position="463"/>
    </location>
    <ligand>
        <name>Zn(2+)</name>
        <dbReference type="ChEBI" id="CHEBI:29105"/>
    </ligand>
</feature>
<evidence type="ECO:0000313" key="9">
    <source>
        <dbReference type="Proteomes" id="UP000383932"/>
    </source>
</evidence>
<feature type="transmembrane region" description="Helical" evidence="7">
    <location>
        <begin position="259"/>
        <end position="278"/>
    </location>
</feature>
<keyword evidence="4 7" id="KW-0472">Membrane</keyword>
<evidence type="ECO:0008006" key="10">
    <source>
        <dbReference type="Google" id="ProtNLM"/>
    </source>
</evidence>
<feature type="transmembrane region" description="Helical" evidence="7">
    <location>
        <begin position="298"/>
        <end position="320"/>
    </location>
</feature>
<keyword evidence="9" id="KW-1185">Reference proteome</keyword>
<dbReference type="GO" id="GO:0006882">
    <property type="term" value="P:intracellular zinc ion homeostasis"/>
    <property type="evidence" value="ECO:0007669"/>
    <property type="project" value="TreeGrafter"/>
</dbReference>
<feature type="region of interest" description="Disordered" evidence="6">
    <location>
        <begin position="500"/>
        <end position="535"/>
    </location>
</feature>
<protein>
    <recommendedName>
        <fullName evidence="10">HlyIII-domain-containing protein</fullName>
    </recommendedName>
</protein>
<keyword evidence="2 7" id="KW-0812">Transmembrane</keyword>
<dbReference type="GO" id="GO:0016020">
    <property type="term" value="C:membrane"/>
    <property type="evidence" value="ECO:0007669"/>
    <property type="project" value="UniProtKB-SubCell"/>
</dbReference>
<organism evidence="8 9">
    <name type="scientific">Ceratobasidium theobromae</name>
    <dbReference type="NCBI Taxonomy" id="1582974"/>
    <lineage>
        <taxon>Eukaryota</taxon>
        <taxon>Fungi</taxon>
        <taxon>Dikarya</taxon>
        <taxon>Basidiomycota</taxon>
        <taxon>Agaricomycotina</taxon>
        <taxon>Agaricomycetes</taxon>
        <taxon>Cantharellales</taxon>
        <taxon>Ceratobasidiaceae</taxon>
        <taxon>Ceratobasidium</taxon>
    </lineage>
</organism>
<dbReference type="OrthoDB" id="5585746at2759"/>
<feature type="transmembrane region" description="Helical" evidence="7">
    <location>
        <begin position="332"/>
        <end position="353"/>
    </location>
</feature>
<dbReference type="InterPro" id="IPR004254">
    <property type="entry name" value="AdipoR/HlyIII-related"/>
</dbReference>